<dbReference type="InterPro" id="IPR005750">
    <property type="entry name" value="UDP_GlcNAc_COvinyl_MurA"/>
</dbReference>
<dbReference type="Gene3D" id="3.65.10.10">
    <property type="entry name" value="Enolpyruvate transferase domain"/>
    <property type="match status" value="2"/>
</dbReference>
<evidence type="ECO:0000256" key="10">
    <source>
        <dbReference type="ARBA" id="ARBA00037534"/>
    </source>
</evidence>
<dbReference type="Pfam" id="PF00275">
    <property type="entry name" value="EPSP_synthase"/>
    <property type="match status" value="1"/>
</dbReference>
<evidence type="ECO:0000256" key="2">
    <source>
        <dbReference type="ARBA" id="ARBA00004752"/>
    </source>
</evidence>
<feature type="domain" description="Enolpyruvate transferase" evidence="14">
    <location>
        <begin position="11"/>
        <end position="407"/>
    </location>
</feature>
<keyword evidence="8 13" id="KW-0131">Cell cycle</keyword>
<name>S5DR82_9ACTN</name>
<keyword evidence="4 13" id="KW-0132">Cell division</keyword>
<reference evidence="15" key="1">
    <citation type="journal article" date="2013" name="Sci. Rep.">
        <title>Metagenomics uncovers a new group of low GC and ultra-small marine Actinobacteria.</title>
        <authorList>
            <person name="Ghai R."/>
            <person name="Mizuno C.M."/>
            <person name="Picazo A."/>
            <person name="Camacho A."/>
            <person name="Rodriguez-Valera F."/>
        </authorList>
    </citation>
    <scope>NUCLEOTIDE SEQUENCE</scope>
</reference>
<keyword evidence="7 13" id="KW-0573">Peptidoglycan synthesis</keyword>
<keyword evidence="9 13" id="KW-0961">Cell wall biogenesis/degradation</keyword>
<evidence type="ECO:0000256" key="4">
    <source>
        <dbReference type="ARBA" id="ARBA00022618"/>
    </source>
</evidence>
<comment type="subcellular location">
    <subcellularLocation>
        <location evidence="1 13">Cytoplasm</location>
    </subcellularLocation>
</comment>
<dbReference type="GO" id="GO:0008760">
    <property type="term" value="F:UDP-N-acetylglucosamine 1-carboxyvinyltransferase activity"/>
    <property type="evidence" value="ECO:0007669"/>
    <property type="project" value="UniProtKB-UniRule"/>
</dbReference>
<keyword evidence="3 13" id="KW-0963">Cytoplasm</keyword>
<dbReference type="HAMAP" id="MF_00111">
    <property type="entry name" value="MurA"/>
    <property type="match status" value="1"/>
</dbReference>
<dbReference type="InterPro" id="IPR001986">
    <property type="entry name" value="Enolpyruvate_Tfrase_dom"/>
</dbReference>
<feature type="binding site" evidence="13">
    <location>
        <begin position="25"/>
        <end position="26"/>
    </location>
    <ligand>
        <name>phosphoenolpyruvate</name>
        <dbReference type="ChEBI" id="CHEBI:58702"/>
    </ligand>
</feature>
<dbReference type="EC" id="2.5.1.7" evidence="13"/>
<comment type="pathway">
    <text evidence="2 13">Cell wall biogenesis; peptidoglycan biosynthesis.</text>
</comment>
<dbReference type="InterPro" id="IPR013792">
    <property type="entry name" value="RNA3'P_cycl/enolpyr_Trfase_a/b"/>
</dbReference>
<dbReference type="GO" id="GO:0019277">
    <property type="term" value="P:UDP-N-acetylgalactosamine biosynthetic process"/>
    <property type="evidence" value="ECO:0007669"/>
    <property type="project" value="InterPro"/>
</dbReference>
<dbReference type="GO" id="GO:0051301">
    <property type="term" value="P:cell division"/>
    <property type="evidence" value="ECO:0007669"/>
    <property type="project" value="UniProtKB-KW"/>
</dbReference>
<comment type="function">
    <text evidence="10 13">Cell wall formation. Adds enolpyruvyl to UDP-N-acetylglucosamine.</text>
</comment>
<dbReference type="NCBIfam" id="NF006873">
    <property type="entry name" value="PRK09369.1"/>
    <property type="match status" value="1"/>
</dbReference>
<evidence type="ECO:0000256" key="6">
    <source>
        <dbReference type="ARBA" id="ARBA00022960"/>
    </source>
</evidence>
<keyword evidence="5 13" id="KW-0808">Transferase</keyword>
<gene>
    <name evidence="13" type="primary">murA</name>
</gene>
<dbReference type="AlphaFoldDB" id="S5DR82"/>
<comment type="catalytic activity">
    <reaction evidence="12 13">
        <text>phosphoenolpyruvate + UDP-N-acetyl-alpha-D-glucosamine = UDP-N-acetyl-3-O-(1-carboxyvinyl)-alpha-D-glucosamine + phosphate</text>
        <dbReference type="Rhea" id="RHEA:18681"/>
        <dbReference type="ChEBI" id="CHEBI:43474"/>
        <dbReference type="ChEBI" id="CHEBI:57705"/>
        <dbReference type="ChEBI" id="CHEBI:58702"/>
        <dbReference type="ChEBI" id="CHEBI:68483"/>
        <dbReference type="EC" id="2.5.1.7"/>
    </reaction>
</comment>
<dbReference type="NCBIfam" id="TIGR01072">
    <property type="entry name" value="murA"/>
    <property type="match status" value="1"/>
</dbReference>
<comment type="similarity">
    <text evidence="11 13">Belongs to the EPSP synthase family. MurA subfamily.</text>
</comment>
<evidence type="ECO:0000313" key="15">
    <source>
        <dbReference type="EMBL" id="AGQ19425.1"/>
    </source>
</evidence>
<evidence type="ECO:0000259" key="14">
    <source>
        <dbReference type="Pfam" id="PF00275"/>
    </source>
</evidence>
<dbReference type="InterPro" id="IPR050068">
    <property type="entry name" value="MurA_subfamily"/>
</dbReference>
<evidence type="ECO:0000256" key="13">
    <source>
        <dbReference type="HAMAP-Rule" id="MF_00111"/>
    </source>
</evidence>
<sequence length="418" mass="44675">MLVEKSIQIIGSKKLNGTIEVSGAKNAVLKQMILPILSEGIYKIENVPDIADVYYMQEVLSVLGISSELTNKSLVIDSPSNISVEAPYEVVQKMRASIIVLGPLLARKGEAKIAFPGGDQLGPRPVKMHIEALEKMGANFELDHGVLVGQTDGLKGVEINLPYASVGATENTLLAAVLADGTTIIENAAREPEVVDLVKMLKNMGAQIEGEGTSEIVIHGVNSLESTNHRVIGDRIVAGTYLAAFLATGGNGVIKGVDYNCLPMELKKLQEMGAILDIGDDSIGIESPQKIDSIEISTLPFPGIATDLQPIFGACLLKANGTSIITENVYDQRFQWIPEVQRMGADIQTGWQHAMIKGVKELSGAPVHSTDIRTGASLIIAALQADGQSLITGIDHIERGYENIVDLLSSVGSEIQYN</sequence>
<comment type="caution">
    <text evidence="13">Lacks conserved residue(s) required for the propagation of feature annotation.</text>
</comment>
<feature type="binding site" evidence="13">
    <location>
        <position position="95"/>
    </location>
    <ligand>
        <name>UDP-N-acetyl-alpha-D-glucosamine</name>
        <dbReference type="ChEBI" id="CHEBI:57705"/>
    </ligand>
</feature>
<feature type="binding site" evidence="13">
    <location>
        <position position="307"/>
    </location>
    <ligand>
        <name>UDP-N-acetyl-alpha-D-glucosamine</name>
        <dbReference type="ChEBI" id="CHEBI:57705"/>
    </ligand>
</feature>
<evidence type="ECO:0000256" key="7">
    <source>
        <dbReference type="ARBA" id="ARBA00022984"/>
    </source>
</evidence>
<dbReference type="PANTHER" id="PTHR43783:SF1">
    <property type="entry name" value="UDP-N-ACETYLGLUCOSAMINE 1-CARBOXYVINYLTRANSFERASE"/>
    <property type="match status" value="1"/>
</dbReference>
<feature type="binding site" evidence="13">
    <location>
        <position position="329"/>
    </location>
    <ligand>
        <name>UDP-N-acetyl-alpha-D-glucosamine</name>
        <dbReference type="ChEBI" id="CHEBI:57705"/>
    </ligand>
</feature>
<feature type="active site" description="Proton donor" evidence="13">
    <location>
        <position position="119"/>
    </location>
</feature>
<dbReference type="UniPathway" id="UPA00219"/>
<dbReference type="SUPFAM" id="SSF55205">
    <property type="entry name" value="EPT/RTPC-like"/>
    <property type="match status" value="1"/>
</dbReference>
<dbReference type="GO" id="GO:0071555">
    <property type="term" value="P:cell wall organization"/>
    <property type="evidence" value="ECO:0007669"/>
    <property type="project" value="UniProtKB-KW"/>
</dbReference>
<evidence type="ECO:0000256" key="3">
    <source>
        <dbReference type="ARBA" id="ARBA00022490"/>
    </source>
</evidence>
<dbReference type="EMBL" id="KC811131">
    <property type="protein sequence ID" value="AGQ19425.1"/>
    <property type="molecule type" value="Genomic_DNA"/>
</dbReference>
<dbReference type="CDD" id="cd01555">
    <property type="entry name" value="UdpNAET"/>
    <property type="match status" value="1"/>
</dbReference>
<evidence type="ECO:0000256" key="9">
    <source>
        <dbReference type="ARBA" id="ARBA00023316"/>
    </source>
</evidence>
<keyword evidence="6 13" id="KW-0133">Cell shape</keyword>
<organism evidence="15">
    <name type="scientific">Candidatus Actinomarina minuta</name>
    <dbReference type="NCBI Taxonomy" id="1389454"/>
    <lineage>
        <taxon>Bacteria</taxon>
        <taxon>Bacillati</taxon>
        <taxon>Actinomycetota</taxon>
        <taxon>Actinomycetes</taxon>
        <taxon>Candidatus Actinomarinidae</taxon>
        <taxon>Candidatus Actinomarinales</taxon>
        <taxon>Candidatus Actinomarineae</taxon>
        <taxon>Candidatus Actinomarinaceae</taxon>
        <taxon>Candidatus Actinomarina</taxon>
    </lineage>
</organism>
<protein>
    <recommendedName>
        <fullName evidence="13">UDP-N-acetylglucosamine 1-carboxyvinyltransferase</fullName>
        <ecNumber evidence="13">2.5.1.7</ecNumber>
    </recommendedName>
    <alternativeName>
        <fullName evidence="13">Enoylpyruvate transferase</fullName>
    </alternativeName>
    <alternativeName>
        <fullName evidence="13">UDP-N-acetylglucosamine enolpyruvyl transferase</fullName>
        <shortName evidence="13">EPT</shortName>
    </alternativeName>
</protein>
<proteinExistence type="inferred from homology"/>
<evidence type="ECO:0000256" key="5">
    <source>
        <dbReference type="ARBA" id="ARBA00022679"/>
    </source>
</evidence>
<evidence type="ECO:0000256" key="8">
    <source>
        <dbReference type="ARBA" id="ARBA00023306"/>
    </source>
</evidence>
<evidence type="ECO:0000256" key="1">
    <source>
        <dbReference type="ARBA" id="ARBA00004496"/>
    </source>
</evidence>
<dbReference type="GO" id="GO:0008360">
    <property type="term" value="P:regulation of cell shape"/>
    <property type="evidence" value="ECO:0007669"/>
    <property type="project" value="UniProtKB-KW"/>
</dbReference>
<dbReference type="PANTHER" id="PTHR43783">
    <property type="entry name" value="UDP-N-ACETYLGLUCOSAMINE 1-CARBOXYVINYLTRANSFERASE"/>
    <property type="match status" value="1"/>
</dbReference>
<dbReference type="GO" id="GO:0005737">
    <property type="term" value="C:cytoplasm"/>
    <property type="evidence" value="ECO:0007669"/>
    <property type="project" value="UniProtKB-SubCell"/>
</dbReference>
<dbReference type="InterPro" id="IPR036968">
    <property type="entry name" value="Enolpyruvate_Tfrase_sf"/>
</dbReference>
<evidence type="ECO:0000256" key="11">
    <source>
        <dbReference type="ARBA" id="ARBA00038367"/>
    </source>
</evidence>
<evidence type="ECO:0000256" key="12">
    <source>
        <dbReference type="ARBA" id="ARBA00047527"/>
    </source>
</evidence>
<dbReference type="GO" id="GO:0009252">
    <property type="term" value="P:peptidoglycan biosynthetic process"/>
    <property type="evidence" value="ECO:0007669"/>
    <property type="project" value="UniProtKB-UniRule"/>
</dbReference>
<accession>S5DR82</accession>